<keyword evidence="1" id="KW-1133">Transmembrane helix</keyword>
<keyword evidence="1" id="KW-0472">Membrane</keyword>
<dbReference type="RefSeq" id="WP_155735918.1">
    <property type="nucleotide sequence ID" value="NZ_FLLZ01000014.1"/>
</dbReference>
<name>A0AA45USY8_ANAPH</name>
<comment type="caution">
    <text evidence="2">The sequence shown here is derived from an EMBL/GenBank/DDBJ whole genome shotgun (WGS) entry which is preliminary data.</text>
</comment>
<reference evidence="3" key="1">
    <citation type="submission" date="2016-03" db="EMBL/GenBank/DDBJ databases">
        <authorList>
            <person name="Loux Valentin"/>
        </authorList>
    </citation>
    <scope>NUCLEOTIDE SEQUENCE [LARGE SCALE GENOMIC DNA]</scope>
    <source>
        <strain evidence="3">C1</strain>
    </source>
</reference>
<keyword evidence="1" id="KW-0812">Transmembrane</keyword>
<organism evidence="2 3">
    <name type="scientific">Anaplasma phagocytophilum</name>
    <name type="common">Ehrlichia phagocytophila</name>
    <dbReference type="NCBI Taxonomy" id="948"/>
    <lineage>
        <taxon>Bacteria</taxon>
        <taxon>Pseudomonadati</taxon>
        <taxon>Pseudomonadota</taxon>
        <taxon>Alphaproteobacteria</taxon>
        <taxon>Rickettsiales</taxon>
        <taxon>Anaplasmataceae</taxon>
        <taxon>Anaplasma</taxon>
        <taxon>phagocytophilum group</taxon>
    </lineage>
</organism>
<feature type="transmembrane region" description="Helical" evidence="1">
    <location>
        <begin position="20"/>
        <end position="38"/>
    </location>
</feature>
<evidence type="ECO:0000313" key="3">
    <source>
        <dbReference type="Proteomes" id="UP000078419"/>
    </source>
</evidence>
<evidence type="ECO:0000256" key="1">
    <source>
        <dbReference type="SAM" id="Phobius"/>
    </source>
</evidence>
<protein>
    <submittedName>
        <fullName evidence="2">Uncharacterized protein</fullName>
    </submittedName>
</protein>
<gene>
    <name evidence="2" type="ORF">ANAPC1_00584</name>
</gene>
<evidence type="ECO:0000313" key="2">
    <source>
        <dbReference type="EMBL" id="SBO14237.1"/>
    </source>
</evidence>
<accession>A0AA45USY8</accession>
<sequence length="57" mass="6676">MMLLLDRLITLPLLLLRPLVKILFSLPMLLKFLPLISISRFVRRRKETLVTNTVNTT</sequence>
<dbReference type="AlphaFoldDB" id="A0AA45USY8"/>
<dbReference type="EMBL" id="FLLR01000017">
    <property type="protein sequence ID" value="SBO14237.1"/>
    <property type="molecule type" value="Genomic_DNA"/>
</dbReference>
<dbReference type="Proteomes" id="UP000078419">
    <property type="component" value="Unassembled WGS sequence"/>
</dbReference>
<proteinExistence type="predicted"/>